<dbReference type="EMBL" id="AFXP01000014">
    <property type="protein sequence ID" value="EHG15922.1"/>
    <property type="molecule type" value="Genomic_DNA"/>
</dbReference>
<evidence type="ECO:0000313" key="1">
    <source>
        <dbReference type="EMBL" id="EHG15922.1"/>
    </source>
</evidence>
<keyword evidence="2" id="KW-1185">Reference proteome</keyword>
<name>G6AHC1_9BACT</name>
<dbReference type="HOGENOM" id="CLU_3255773_0_0_10"/>
<dbReference type="Proteomes" id="UP000004597">
    <property type="component" value="Unassembled WGS sequence"/>
</dbReference>
<comment type="caution">
    <text evidence="1">The sequence shown here is derived from an EMBL/GenBank/DDBJ whole genome shotgun (WGS) entry which is preliminary data.</text>
</comment>
<protein>
    <submittedName>
        <fullName evidence="1">Uncharacterized protein</fullName>
    </submittedName>
</protein>
<evidence type="ECO:0000313" key="2">
    <source>
        <dbReference type="Proteomes" id="UP000004597"/>
    </source>
</evidence>
<dbReference type="AlphaFoldDB" id="G6AHC1"/>
<organism evidence="1 2">
    <name type="scientific">Prevotella histicola F0411</name>
    <dbReference type="NCBI Taxonomy" id="857291"/>
    <lineage>
        <taxon>Bacteria</taxon>
        <taxon>Pseudomonadati</taxon>
        <taxon>Bacteroidota</taxon>
        <taxon>Bacteroidia</taxon>
        <taxon>Bacteroidales</taxon>
        <taxon>Prevotellaceae</taxon>
        <taxon>Prevotella</taxon>
    </lineage>
</organism>
<proteinExistence type="predicted"/>
<sequence>MGVKENYYKSYCSNTKNILLIINRLSSEKNSFIQRKKSYFKS</sequence>
<accession>G6AHC1</accession>
<gene>
    <name evidence="1" type="ORF">HMPREF9138_01498</name>
</gene>
<reference evidence="1 2" key="1">
    <citation type="submission" date="2011-10" db="EMBL/GenBank/DDBJ databases">
        <title>The Genome Sequence of Prevotella histicola F0411.</title>
        <authorList>
            <consortium name="The Broad Institute Genome Sequencing Platform"/>
            <person name="Earl A."/>
            <person name="Ward D."/>
            <person name="Feldgarden M."/>
            <person name="Gevers D."/>
            <person name="Izard J."/>
            <person name="Ganesan A."/>
            <person name="Blanton J.M."/>
            <person name="Baranova O.V."/>
            <person name="Tanner A.C."/>
            <person name="Mathney J.M.J."/>
            <person name="Dewhirst F.E."/>
            <person name="Young S.K."/>
            <person name="Zeng Q."/>
            <person name="Gargeya S."/>
            <person name="Fitzgerald M."/>
            <person name="Haas B."/>
            <person name="Abouelleil A."/>
            <person name="Alvarado L."/>
            <person name="Arachchi H.M."/>
            <person name="Berlin A."/>
            <person name="Brown A."/>
            <person name="Chapman S.B."/>
            <person name="Chen Z."/>
            <person name="Dunbar C."/>
            <person name="Freedman E."/>
            <person name="Gearin G."/>
            <person name="Gellesch M."/>
            <person name="Goldberg J."/>
            <person name="Griggs A."/>
            <person name="Gujja S."/>
            <person name="Heiman D."/>
            <person name="Howarth C."/>
            <person name="Larson L."/>
            <person name="Lui A."/>
            <person name="MacDonald P.J.P."/>
            <person name="Montmayeur A."/>
            <person name="Murphy C."/>
            <person name="Neiman D."/>
            <person name="Pearson M."/>
            <person name="Priest M."/>
            <person name="Roberts A."/>
            <person name="Saif S."/>
            <person name="Shea T."/>
            <person name="Shenoy N."/>
            <person name="Sisk P."/>
            <person name="Stolte C."/>
            <person name="Sykes S."/>
            <person name="Wortman J."/>
            <person name="Nusbaum C."/>
            <person name="Birren B."/>
        </authorList>
    </citation>
    <scope>NUCLEOTIDE SEQUENCE [LARGE SCALE GENOMIC DNA]</scope>
    <source>
        <strain evidence="1 2">F0411</strain>
    </source>
</reference>